<comment type="caution">
    <text evidence="11">The sequence shown here is derived from an EMBL/GenBank/DDBJ whole genome shotgun (WGS) entry which is preliminary data.</text>
</comment>
<dbReference type="RefSeq" id="WP_261617316.1">
    <property type="nucleotide sequence ID" value="NZ_JALIDZ010000008.1"/>
</dbReference>
<comment type="function">
    <text evidence="9">Part of the tripartite ATP-independent periplasmic (TRAP) transport system.</text>
</comment>
<evidence type="ECO:0000256" key="5">
    <source>
        <dbReference type="ARBA" id="ARBA00022692"/>
    </source>
</evidence>
<dbReference type="PANTHER" id="PTHR35011">
    <property type="entry name" value="2,3-DIKETO-L-GULONATE TRAP TRANSPORTER SMALL PERMEASE PROTEIN YIAM"/>
    <property type="match status" value="1"/>
</dbReference>
<dbReference type="GO" id="GO:0022857">
    <property type="term" value="F:transmembrane transporter activity"/>
    <property type="evidence" value="ECO:0007669"/>
    <property type="project" value="UniProtKB-UniRule"/>
</dbReference>
<evidence type="ECO:0000313" key="12">
    <source>
        <dbReference type="Proteomes" id="UP001320898"/>
    </source>
</evidence>
<dbReference type="InterPro" id="IPR055348">
    <property type="entry name" value="DctQ"/>
</dbReference>
<comment type="subcellular location">
    <subcellularLocation>
        <location evidence="1 9">Cell inner membrane</location>
        <topology evidence="1 9">Multi-pass membrane protein</topology>
    </subcellularLocation>
</comment>
<evidence type="ECO:0000256" key="1">
    <source>
        <dbReference type="ARBA" id="ARBA00004429"/>
    </source>
</evidence>
<dbReference type="GO" id="GO:0015740">
    <property type="term" value="P:C4-dicarboxylate transport"/>
    <property type="evidence" value="ECO:0007669"/>
    <property type="project" value="TreeGrafter"/>
</dbReference>
<dbReference type="AlphaFoldDB" id="A0AAW5R0C7"/>
<keyword evidence="2 9" id="KW-0813">Transport</keyword>
<comment type="similarity">
    <text evidence="8 9">Belongs to the TRAP transporter small permease family.</text>
</comment>
<feature type="domain" description="Tripartite ATP-independent periplasmic transporters DctQ component" evidence="10">
    <location>
        <begin position="21"/>
        <end position="144"/>
    </location>
</feature>
<evidence type="ECO:0000256" key="3">
    <source>
        <dbReference type="ARBA" id="ARBA00022475"/>
    </source>
</evidence>
<evidence type="ECO:0000256" key="9">
    <source>
        <dbReference type="RuleBase" id="RU369079"/>
    </source>
</evidence>
<feature type="transmembrane region" description="Helical" evidence="9">
    <location>
        <begin position="82"/>
        <end position="109"/>
    </location>
</feature>
<keyword evidence="3" id="KW-1003">Cell membrane</keyword>
<keyword evidence="5 9" id="KW-0812">Transmembrane</keyword>
<evidence type="ECO:0000259" key="10">
    <source>
        <dbReference type="Pfam" id="PF04290"/>
    </source>
</evidence>
<evidence type="ECO:0000256" key="2">
    <source>
        <dbReference type="ARBA" id="ARBA00022448"/>
    </source>
</evidence>
<evidence type="ECO:0000256" key="7">
    <source>
        <dbReference type="ARBA" id="ARBA00023136"/>
    </source>
</evidence>
<organism evidence="11 12">
    <name type="scientific">Microbaculum marinisediminis</name>
    <dbReference type="NCBI Taxonomy" id="2931392"/>
    <lineage>
        <taxon>Bacteria</taxon>
        <taxon>Pseudomonadati</taxon>
        <taxon>Pseudomonadota</taxon>
        <taxon>Alphaproteobacteria</taxon>
        <taxon>Hyphomicrobiales</taxon>
        <taxon>Tepidamorphaceae</taxon>
        <taxon>Microbaculum</taxon>
    </lineage>
</organism>
<feature type="transmembrane region" description="Helical" evidence="9">
    <location>
        <begin position="121"/>
        <end position="140"/>
    </location>
</feature>
<protein>
    <recommendedName>
        <fullName evidence="9">TRAP transporter small permease protein</fullName>
    </recommendedName>
</protein>
<dbReference type="InterPro" id="IPR007387">
    <property type="entry name" value="TRAP_DctQ"/>
</dbReference>
<comment type="subunit">
    <text evidence="9">The complex comprises the extracytoplasmic solute receptor protein and the two transmembrane proteins.</text>
</comment>
<feature type="transmembrane region" description="Helical" evidence="9">
    <location>
        <begin position="12"/>
        <end position="32"/>
    </location>
</feature>
<dbReference type="EMBL" id="JALIDZ010000008">
    <property type="protein sequence ID" value="MCT8973736.1"/>
    <property type="molecule type" value="Genomic_DNA"/>
</dbReference>
<keyword evidence="4 9" id="KW-0997">Cell inner membrane</keyword>
<dbReference type="PANTHER" id="PTHR35011:SF2">
    <property type="entry name" value="2,3-DIKETO-L-GULONATE TRAP TRANSPORTER SMALL PERMEASE PROTEIN YIAM"/>
    <property type="match status" value="1"/>
</dbReference>
<evidence type="ECO:0000256" key="4">
    <source>
        <dbReference type="ARBA" id="ARBA00022519"/>
    </source>
</evidence>
<gene>
    <name evidence="11" type="ORF">MUB46_17870</name>
</gene>
<dbReference type="Proteomes" id="UP001320898">
    <property type="component" value="Unassembled WGS sequence"/>
</dbReference>
<evidence type="ECO:0000313" key="11">
    <source>
        <dbReference type="EMBL" id="MCT8973736.1"/>
    </source>
</evidence>
<reference evidence="11 12" key="1">
    <citation type="submission" date="2022-04" db="EMBL/GenBank/DDBJ databases">
        <authorList>
            <person name="Ye Y.-Q."/>
            <person name="Du Z.-J."/>
        </authorList>
    </citation>
    <scope>NUCLEOTIDE SEQUENCE [LARGE SCALE GENOMIC DNA]</scope>
    <source>
        <strain evidence="11 12">A6E488</strain>
    </source>
</reference>
<evidence type="ECO:0000256" key="6">
    <source>
        <dbReference type="ARBA" id="ARBA00022989"/>
    </source>
</evidence>
<name>A0AAW5R0C7_9HYPH</name>
<keyword evidence="6 9" id="KW-1133">Transmembrane helix</keyword>
<evidence type="ECO:0000256" key="8">
    <source>
        <dbReference type="ARBA" id="ARBA00038436"/>
    </source>
</evidence>
<feature type="transmembrane region" description="Helical" evidence="9">
    <location>
        <begin position="44"/>
        <end position="61"/>
    </location>
</feature>
<sequence length="163" mass="17848">MFRTIDRVVDAALVLSLAIIATVLVIQVALRYLLHAPLAWPEELSQFLLVGISFFGMYRAFGEQAHIRIQWLDKRPFALRLLRAYGLLAVAIFLAYIGYGGFLLAAAAWNQPSTALRLPMAIPYLIIPVSCALSLVAVAVSAKHLLFGTEIGDQDQNPGNADP</sequence>
<accession>A0AAW5R0C7</accession>
<proteinExistence type="inferred from homology"/>
<keyword evidence="12" id="KW-1185">Reference proteome</keyword>
<dbReference type="GO" id="GO:0005886">
    <property type="term" value="C:plasma membrane"/>
    <property type="evidence" value="ECO:0007669"/>
    <property type="project" value="UniProtKB-SubCell"/>
</dbReference>
<keyword evidence="7 9" id="KW-0472">Membrane</keyword>
<dbReference type="Pfam" id="PF04290">
    <property type="entry name" value="DctQ"/>
    <property type="match status" value="1"/>
</dbReference>